<dbReference type="AlphaFoldDB" id="A0A6P2C2P0"/>
<keyword evidence="1" id="KW-1133">Transmembrane helix</keyword>
<dbReference type="EMBL" id="RPFW01000002">
    <property type="protein sequence ID" value="TVZ05634.1"/>
    <property type="molecule type" value="Genomic_DNA"/>
</dbReference>
<feature type="transmembrane region" description="Helical" evidence="1">
    <location>
        <begin position="150"/>
        <end position="171"/>
    </location>
</feature>
<sequence>MERIIRSLSPAALLVAGAVVFALGAAFVLASDATLSASSNGASSDLAQAGRWFQFIAVACLLGAVCTAGWEATMRSVWVHAAEIAVAAVGTLLLTIGQAAVAANAGSAAAPVCGAVGIGVWALLVLSRAARAALSEQGTAQGGGNRQADLWLAAAIGLFVMAIGYGFTAAGSSGPRVAAGLLEAVGVAVLAGAVVAARSRGMLGSRPVPFVLIGLALLALSFLASGIVAGLDFGTLGALSASLTIVDAVGLAAIVLLGFAAWTQVRALYPATRTGAPSPTAGQPTAP</sequence>
<organism evidence="2 3">
    <name type="scientific">Trebonia kvetii</name>
    <dbReference type="NCBI Taxonomy" id="2480626"/>
    <lineage>
        <taxon>Bacteria</taxon>
        <taxon>Bacillati</taxon>
        <taxon>Actinomycetota</taxon>
        <taxon>Actinomycetes</taxon>
        <taxon>Streptosporangiales</taxon>
        <taxon>Treboniaceae</taxon>
        <taxon>Trebonia</taxon>
    </lineage>
</organism>
<keyword evidence="1" id="KW-0472">Membrane</keyword>
<feature type="transmembrane region" description="Helical" evidence="1">
    <location>
        <begin position="77"/>
        <end position="96"/>
    </location>
</feature>
<proteinExistence type="predicted"/>
<name>A0A6P2C2P0_9ACTN</name>
<feature type="transmembrane region" description="Helical" evidence="1">
    <location>
        <begin position="51"/>
        <end position="70"/>
    </location>
</feature>
<gene>
    <name evidence="2" type="ORF">EAS64_14095</name>
</gene>
<reference evidence="2 3" key="1">
    <citation type="submission" date="2018-11" db="EMBL/GenBank/DDBJ databases">
        <title>Trebonia kvetii gen.nov., sp.nov., a novel acidophilic actinobacterium, and proposal of the new actinobacterial family Treboniaceae fam. nov.</title>
        <authorList>
            <person name="Rapoport D."/>
            <person name="Sagova-Mareckova M."/>
            <person name="Sedlacek I."/>
            <person name="Provaznik J."/>
            <person name="Kralova S."/>
            <person name="Pavlinic D."/>
            <person name="Benes V."/>
            <person name="Kopecky J."/>
        </authorList>
    </citation>
    <scope>NUCLEOTIDE SEQUENCE [LARGE SCALE GENOMIC DNA]</scope>
    <source>
        <strain evidence="2 3">15Tr583</strain>
    </source>
</reference>
<dbReference type="Proteomes" id="UP000460272">
    <property type="component" value="Unassembled WGS sequence"/>
</dbReference>
<accession>A0A6P2C2P0</accession>
<dbReference type="RefSeq" id="WP_145853335.1">
    <property type="nucleotide sequence ID" value="NZ_RPFW01000002.1"/>
</dbReference>
<keyword evidence="3" id="KW-1185">Reference proteome</keyword>
<comment type="caution">
    <text evidence="2">The sequence shown here is derived from an EMBL/GenBank/DDBJ whole genome shotgun (WGS) entry which is preliminary data.</text>
</comment>
<feature type="transmembrane region" description="Helical" evidence="1">
    <location>
        <begin position="209"/>
        <end position="231"/>
    </location>
</feature>
<feature type="transmembrane region" description="Helical" evidence="1">
    <location>
        <begin position="177"/>
        <end position="197"/>
    </location>
</feature>
<evidence type="ECO:0000256" key="1">
    <source>
        <dbReference type="SAM" id="Phobius"/>
    </source>
</evidence>
<evidence type="ECO:0000313" key="2">
    <source>
        <dbReference type="EMBL" id="TVZ05634.1"/>
    </source>
</evidence>
<feature type="transmembrane region" description="Helical" evidence="1">
    <location>
        <begin position="108"/>
        <end position="129"/>
    </location>
</feature>
<feature type="transmembrane region" description="Helical" evidence="1">
    <location>
        <begin position="237"/>
        <end position="263"/>
    </location>
</feature>
<evidence type="ECO:0000313" key="3">
    <source>
        <dbReference type="Proteomes" id="UP000460272"/>
    </source>
</evidence>
<protein>
    <submittedName>
        <fullName evidence="2">Uncharacterized protein</fullName>
    </submittedName>
</protein>
<keyword evidence="1" id="KW-0812">Transmembrane</keyword>